<feature type="compositionally biased region" description="Low complexity" evidence="1">
    <location>
        <begin position="206"/>
        <end position="243"/>
    </location>
</feature>
<reference evidence="2 3" key="1">
    <citation type="journal article" date="2014" name="Genome Announc.">
        <title>Genome sequence of the basidiomycetous fungus Pseudozyma aphidis DSM70725, an efficient producer of biosurfactant mannosylerythritol lipids.</title>
        <authorList>
            <person name="Lorenz S."/>
            <person name="Guenther M."/>
            <person name="Grumaz C."/>
            <person name="Rupp S."/>
            <person name="Zibek S."/>
            <person name="Sohn K."/>
        </authorList>
    </citation>
    <scope>NUCLEOTIDE SEQUENCE [LARGE SCALE GENOMIC DNA]</scope>
    <source>
        <strain evidence="3">ATCC 32657 / CBS 517.83 / DSM 70725 / JCM 10318 / NBRC 10182 / NRRL Y-7954 / St-0401</strain>
    </source>
</reference>
<keyword evidence="3" id="KW-1185">Reference proteome</keyword>
<feature type="compositionally biased region" description="Acidic residues" evidence="1">
    <location>
        <begin position="179"/>
        <end position="191"/>
    </location>
</feature>
<dbReference type="Proteomes" id="UP000019462">
    <property type="component" value="Unassembled WGS sequence"/>
</dbReference>
<evidence type="ECO:0000313" key="3">
    <source>
        <dbReference type="Proteomes" id="UP000019462"/>
    </source>
</evidence>
<accession>W3VFW6</accession>
<comment type="caution">
    <text evidence="2">The sequence shown here is derived from an EMBL/GenBank/DDBJ whole genome shotgun (WGS) entry which is preliminary data.</text>
</comment>
<dbReference type="OrthoDB" id="2556201at2759"/>
<feature type="region of interest" description="Disordered" evidence="1">
    <location>
        <begin position="173"/>
        <end position="280"/>
    </location>
</feature>
<protein>
    <submittedName>
        <fullName evidence="2">Uncharacterized protein</fullName>
    </submittedName>
</protein>
<dbReference type="AlphaFoldDB" id="W3VFW6"/>
<dbReference type="HOGENOM" id="CLU_994419_0_0_1"/>
<feature type="region of interest" description="Disordered" evidence="1">
    <location>
        <begin position="1"/>
        <end position="25"/>
    </location>
</feature>
<feature type="compositionally biased region" description="Basic residues" evidence="1">
    <location>
        <begin position="1"/>
        <end position="10"/>
    </location>
</feature>
<organism evidence="2 3">
    <name type="scientific">Moesziomyces aphidis</name>
    <name type="common">Pseudozyma aphidis</name>
    <dbReference type="NCBI Taxonomy" id="84754"/>
    <lineage>
        <taxon>Eukaryota</taxon>
        <taxon>Fungi</taxon>
        <taxon>Dikarya</taxon>
        <taxon>Basidiomycota</taxon>
        <taxon>Ustilaginomycotina</taxon>
        <taxon>Ustilaginomycetes</taxon>
        <taxon>Ustilaginales</taxon>
        <taxon>Ustilaginaceae</taxon>
        <taxon>Moesziomyces</taxon>
    </lineage>
</organism>
<feature type="compositionally biased region" description="Polar residues" evidence="1">
    <location>
        <begin position="11"/>
        <end position="25"/>
    </location>
</feature>
<proteinExistence type="predicted"/>
<evidence type="ECO:0000313" key="2">
    <source>
        <dbReference type="EMBL" id="ETS60449.1"/>
    </source>
</evidence>
<evidence type="ECO:0000256" key="1">
    <source>
        <dbReference type="SAM" id="MobiDB-lite"/>
    </source>
</evidence>
<gene>
    <name evidence="2" type="ORF">PaG_05498</name>
</gene>
<dbReference type="EMBL" id="AWNI01000036">
    <property type="protein sequence ID" value="ETS60449.1"/>
    <property type="molecule type" value="Genomic_DNA"/>
</dbReference>
<sequence>MVGCRGRARNKFSQQTPARASSSRVAPISNLVSTAGGSSSRRRNALADATNFASHFGANILDVEAQVACHDKPNFSPQVLRSSELAFGNFVQHLAVRELQRQGLSDLGPEQVATAADAIQTQIQSRELSEPLATIVNDRDIWVSYLHIYAMTGRGQINNITIEHTSIRNRYPSAAAAAADDDDHGEVDGTDEPVSGHVADAVQPPASFDSMDASASSVAVAAADDLPQTPAAAAAASTVPSLAIDPRLLDEPSASDGNRLEASPAPESIDPSGPLEEELG</sequence>
<name>W3VFW6_MOEAP</name>